<feature type="compositionally biased region" description="Basic and acidic residues" evidence="1">
    <location>
        <begin position="91"/>
        <end position="102"/>
    </location>
</feature>
<dbReference type="AlphaFoldDB" id="C4IYQ0"/>
<reference evidence="2" key="1">
    <citation type="journal article" date="2009" name="PLoS Genet.">
        <title>Sequencing, mapping, and analysis of 27,455 maize full-length cDNAs.</title>
        <authorList>
            <person name="Soderlund C."/>
            <person name="Descour A."/>
            <person name="Kudrna D."/>
            <person name="Bomhoff M."/>
            <person name="Boyd L."/>
            <person name="Currie J."/>
            <person name="Angelova A."/>
            <person name="Collura K."/>
            <person name="Wissotski M."/>
            <person name="Ashley E."/>
            <person name="Morrow D."/>
            <person name="Fernandes J."/>
            <person name="Walbot V."/>
            <person name="Yu Y."/>
        </authorList>
    </citation>
    <scope>NUCLEOTIDE SEQUENCE</scope>
    <source>
        <strain evidence="2">B73</strain>
    </source>
</reference>
<evidence type="ECO:0000256" key="1">
    <source>
        <dbReference type="SAM" id="MobiDB-lite"/>
    </source>
</evidence>
<feature type="compositionally biased region" description="Basic and acidic residues" evidence="1">
    <location>
        <begin position="120"/>
        <end position="132"/>
    </location>
</feature>
<proteinExistence type="evidence at transcript level"/>
<feature type="compositionally biased region" description="Polar residues" evidence="1">
    <location>
        <begin position="50"/>
        <end position="61"/>
    </location>
</feature>
<feature type="compositionally biased region" description="Gly residues" evidence="1">
    <location>
        <begin position="240"/>
        <end position="251"/>
    </location>
</feature>
<feature type="region of interest" description="Disordered" evidence="1">
    <location>
        <begin position="235"/>
        <end position="260"/>
    </location>
</feature>
<name>C4IYQ0_MAIZE</name>
<sequence length="260" mass="28315">MVQLGQEAHQWGVHNGMPRSRVARPCPRPKPTTLPLRTAMRRPGEKQGEDSATSAQGSSTWARRAEQAGRRASWASLKPNAGQGASKAAMARKELGERRDEGVSQGVGEHQRRRSGAESSQREGHREEKDLGARQGAARVGARHVEEDEQGLDAGEPQINERKRAPAEEAPRRVEREVEERLGAGRMRVHGAWLGDGALRLAGLGQWLAEQWSTVWRTRPDVGRCANGGAYARGRRRGVSRGGARGMGAGARAGKLWPGR</sequence>
<organism evidence="2">
    <name type="scientific">Zea mays</name>
    <name type="common">Maize</name>
    <dbReference type="NCBI Taxonomy" id="4577"/>
    <lineage>
        <taxon>Eukaryota</taxon>
        <taxon>Viridiplantae</taxon>
        <taxon>Streptophyta</taxon>
        <taxon>Embryophyta</taxon>
        <taxon>Tracheophyta</taxon>
        <taxon>Spermatophyta</taxon>
        <taxon>Magnoliopsida</taxon>
        <taxon>Liliopsida</taxon>
        <taxon>Poales</taxon>
        <taxon>Poaceae</taxon>
        <taxon>PACMAD clade</taxon>
        <taxon>Panicoideae</taxon>
        <taxon>Andropogonodae</taxon>
        <taxon>Andropogoneae</taxon>
        <taxon>Tripsacinae</taxon>
        <taxon>Zea</taxon>
    </lineage>
</organism>
<protein>
    <submittedName>
        <fullName evidence="2">Uncharacterized protein</fullName>
    </submittedName>
</protein>
<accession>C4IYQ0</accession>
<feature type="region of interest" description="Disordered" evidence="1">
    <location>
        <begin position="1"/>
        <end position="175"/>
    </location>
</feature>
<reference evidence="2" key="2">
    <citation type="submission" date="2012-06" db="EMBL/GenBank/DDBJ databases">
        <authorList>
            <person name="Yu Y."/>
            <person name="Currie J."/>
            <person name="Lomeli R."/>
            <person name="Angelova A."/>
            <person name="Collura K."/>
            <person name="Wissotski M."/>
            <person name="Campos D."/>
            <person name="Kudrna D."/>
            <person name="Golser W."/>
            <person name="Ashely E."/>
            <person name="Descour A."/>
            <person name="Fernandes J."/>
            <person name="Soderlund C."/>
            <person name="Walbot V."/>
        </authorList>
    </citation>
    <scope>NUCLEOTIDE SEQUENCE</scope>
    <source>
        <strain evidence="2">B73</strain>
    </source>
</reference>
<feature type="compositionally biased region" description="Basic and acidic residues" evidence="1">
    <location>
        <begin position="159"/>
        <end position="175"/>
    </location>
</feature>
<dbReference type="EMBL" id="BT083697">
    <property type="protein sequence ID" value="ACR34050.1"/>
    <property type="molecule type" value="mRNA"/>
</dbReference>
<dbReference type="HOGENOM" id="CLU_1071034_0_0_1"/>
<evidence type="ECO:0000313" key="2">
    <source>
        <dbReference type="EMBL" id="ACR34050.1"/>
    </source>
</evidence>